<feature type="compositionally biased region" description="Low complexity" evidence="4">
    <location>
        <begin position="364"/>
        <end position="389"/>
    </location>
</feature>
<dbReference type="Gene3D" id="2.60.40.10">
    <property type="entry name" value="Immunoglobulins"/>
    <property type="match status" value="2"/>
</dbReference>
<keyword evidence="2" id="KW-0964">Secreted</keyword>
<feature type="transmembrane region" description="Helical" evidence="5">
    <location>
        <begin position="409"/>
        <end position="430"/>
    </location>
</feature>
<dbReference type="InterPro" id="IPR001434">
    <property type="entry name" value="OmcB-like_DUF11"/>
</dbReference>
<feature type="signal peptide" evidence="6">
    <location>
        <begin position="1"/>
        <end position="24"/>
    </location>
</feature>
<accession>A0A2T0TKB4</accession>
<name>A0A2T0TKB4_9PSEU</name>
<keyword evidence="10" id="KW-1185">Reference proteome</keyword>
<evidence type="ECO:0000256" key="5">
    <source>
        <dbReference type="SAM" id="Phobius"/>
    </source>
</evidence>
<reference evidence="9 10" key="1">
    <citation type="submission" date="2018-03" db="EMBL/GenBank/DDBJ databases">
        <title>Genomic Encyclopedia of Archaeal and Bacterial Type Strains, Phase II (KMG-II): from individual species to whole genera.</title>
        <authorList>
            <person name="Goeker M."/>
        </authorList>
    </citation>
    <scope>NUCLEOTIDE SEQUENCE [LARGE SCALE GENOMIC DNA]</scope>
    <source>
        <strain evidence="9 10">DSM 44720</strain>
    </source>
</reference>
<evidence type="ECO:0000313" key="9">
    <source>
        <dbReference type="EMBL" id="PRY45958.1"/>
    </source>
</evidence>
<evidence type="ECO:0000313" key="10">
    <source>
        <dbReference type="Proteomes" id="UP000239494"/>
    </source>
</evidence>
<proteinExistence type="predicted"/>
<keyword evidence="5" id="KW-0472">Membrane</keyword>
<dbReference type="OrthoDB" id="3694469at2"/>
<keyword evidence="5" id="KW-1133">Transmembrane helix</keyword>
<evidence type="ECO:0000259" key="7">
    <source>
        <dbReference type="Pfam" id="PF01345"/>
    </source>
</evidence>
<protein>
    <submittedName>
        <fullName evidence="9">LPXTG-motif cell wall-anchored protein</fullName>
    </submittedName>
</protein>
<evidence type="ECO:0000256" key="4">
    <source>
        <dbReference type="SAM" id="MobiDB-lite"/>
    </source>
</evidence>
<evidence type="ECO:0000256" key="3">
    <source>
        <dbReference type="ARBA" id="ARBA00022729"/>
    </source>
</evidence>
<dbReference type="InterPro" id="IPR013783">
    <property type="entry name" value="Ig-like_fold"/>
</dbReference>
<feature type="region of interest" description="Disordered" evidence="4">
    <location>
        <begin position="353"/>
        <end position="401"/>
    </location>
</feature>
<organism evidence="9 10">
    <name type="scientific">Umezawaea tangerina</name>
    <dbReference type="NCBI Taxonomy" id="84725"/>
    <lineage>
        <taxon>Bacteria</taxon>
        <taxon>Bacillati</taxon>
        <taxon>Actinomycetota</taxon>
        <taxon>Actinomycetes</taxon>
        <taxon>Pseudonocardiales</taxon>
        <taxon>Pseudonocardiaceae</taxon>
        <taxon>Umezawaea</taxon>
    </lineage>
</organism>
<feature type="domain" description="SD-repeat containing protein B" evidence="8">
    <location>
        <begin position="154"/>
        <end position="226"/>
    </location>
</feature>
<dbReference type="RefSeq" id="WP_146174603.1">
    <property type="nucleotide sequence ID" value="NZ_PVTF01000001.1"/>
</dbReference>
<dbReference type="GO" id="GO:0005975">
    <property type="term" value="P:carbohydrate metabolic process"/>
    <property type="evidence" value="ECO:0007669"/>
    <property type="project" value="UniProtKB-ARBA"/>
</dbReference>
<dbReference type="EMBL" id="PVTF01000001">
    <property type="protein sequence ID" value="PRY45958.1"/>
    <property type="molecule type" value="Genomic_DNA"/>
</dbReference>
<dbReference type="Pfam" id="PF01345">
    <property type="entry name" value="DUF11"/>
    <property type="match status" value="1"/>
</dbReference>
<comment type="caution">
    <text evidence="9">The sequence shown here is derived from an EMBL/GenBank/DDBJ whole genome shotgun (WGS) entry which is preliminary data.</text>
</comment>
<feature type="chain" id="PRO_5015610788" evidence="6">
    <location>
        <begin position="25"/>
        <end position="436"/>
    </location>
</feature>
<dbReference type="SUPFAM" id="SSF117074">
    <property type="entry name" value="Hypothetical protein PA1324"/>
    <property type="match status" value="1"/>
</dbReference>
<dbReference type="AlphaFoldDB" id="A0A2T0TKB4"/>
<feature type="domain" description="DUF11" evidence="7">
    <location>
        <begin position="36"/>
        <end position="144"/>
    </location>
</feature>
<evidence type="ECO:0000259" key="8">
    <source>
        <dbReference type="Pfam" id="PF17210"/>
    </source>
</evidence>
<dbReference type="NCBIfam" id="TIGR01167">
    <property type="entry name" value="LPXTG_anchor"/>
    <property type="match status" value="1"/>
</dbReference>
<keyword evidence="5" id="KW-0812">Transmembrane</keyword>
<dbReference type="Pfam" id="PF17210">
    <property type="entry name" value="SdrD_B"/>
    <property type="match status" value="1"/>
</dbReference>
<keyword evidence="3 6" id="KW-0732">Signal</keyword>
<sequence>MVAFSARGSVVLALVVVLGGGASAAAVGQEPGGRADLAVSAVVEDKQFDVGAEVPVTVTIKNVGTADATVVKASIASKSGSGFVVDAAQWGDLGSGGTIASGTSRTVKLTGVTQKWQNDNPVVRVAVQSADDAEPANDFADFTVRYLPTGTKSEVGGYVFGDRNGNGVPDSGEGFAGVRVRLGSKELNSDALTDEKGHFTFGERPAQEYSLTVTGVPEGWLFTGSRTIVVDGTPASADVRFAAVRPLRESLTAKAEFTKAEYAPGAKATVRVALANTGANALTGITAACTGEGPQLAVASWGELGTGAAIGAGETRTFEVDGTVPTTALELGSVGLSCDFGADRAFPGSLPTASATAKVANPQSSTPPASSTTPTSSSTTAPTSTTDSSTPPPVADTPDGPLASTGASVLGISVLGLLALVAGAVAVLFARRRKSA</sequence>
<evidence type="ECO:0000256" key="6">
    <source>
        <dbReference type="SAM" id="SignalP"/>
    </source>
</evidence>
<evidence type="ECO:0000256" key="2">
    <source>
        <dbReference type="ARBA" id="ARBA00022525"/>
    </source>
</evidence>
<dbReference type="GO" id="GO:0005576">
    <property type="term" value="C:extracellular region"/>
    <property type="evidence" value="ECO:0007669"/>
    <property type="project" value="UniProtKB-SubCell"/>
</dbReference>
<dbReference type="InterPro" id="IPR033764">
    <property type="entry name" value="Sdr_B"/>
</dbReference>
<dbReference type="Proteomes" id="UP000239494">
    <property type="component" value="Unassembled WGS sequence"/>
</dbReference>
<evidence type="ECO:0000256" key="1">
    <source>
        <dbReference type="ARBA" id="ARBA00004613"/>
    </source>
</evidence>
<comment type="subcellular location">
    <subcellularLocation>
        <location evidence="1">Secreted</location>
    </subcellularLocation>
</comment>
<gene>
    <name evidence="9" type="ORF">CLV43_101221</name>
</gene>